<reference evidence="2" key="1">
    <citation type="submission" date="2015-07" db="EMBL/GenBank/DDBJ databases">
        <title>Draft genome sequence of Streptomyces sp. CMAA 1322, a bacterium isolated from Caatinga biome, from dry forest semiarid of Brazil.</title>
        <authorList>
            <person name="Santos S.N."/>
            <person name="Gacesa R."/>
            <person name="Taketani R.G."/>
            <person name="Long P.F."/>
            <person name="Melo I.S."/>
        </authorList>
    </citation>
    <scope>NUCLEOTIDE SEQUENCE [LARGE SCALE GENOMIC DNA]</scope>
    <source>
        <strain evidence="2">CMAA 1322</strain>
    </source>
</reference>
<gene>
    <name evidence="1" type="ORF">AC230_16900</name>
</gene>
<evidence type="ECO:0008006" key="3">
    <source>
        <dbReference type="Google" id="ProtNLM"/>
    </source>
</evidence>
<dbReference type="RefSeq" id="WP_049717085.1">
    <property type="nucleotide sequence ID" value="NZ_LFXA01000010.1"/>
</dbReference>
<comment type="caution">
    <text evidence="1">The sequence shown here is derived from an EMBL/GenBank/DDBJ whole genome shotgun (WGS) entry which is preliminary data.</text>
</comment>
<dbReference type="EMBL" id="LFXA01000010">
    <property type="protein sequence ID" value="KNB51257.1"/>
    <property type="molecule type" value="Genomic_DNA"/>
</dbReference>
<name>A0A0K9XF25_9ACTN</name>
<sequence length="74" mass="8348">MNEAKVNQLVAVATSGEIREALAAVRTLRKLVEEMEARQVDRAREVGWAWGDIADPLGISRQAAHKKHTRRRTK</sequence>
<dbReference type="PATRIC" id="fig|1678637.3.peg.3642"/>
<keyword evidence="2" id="KW-1185">Reference proteome</keyword>
<dbReference type="AlphaFoldDB" id="A0A0K9XF25"/>
<accession>A0A0K9XF25</accession>
<evidence type="ECO:0000313" key="1">
    <source>
        <dbReference type="EMBL" id="KNB51257.1"/>
    </source>
</evidence>
<protein>
    <recommendedName>
        <fullName evidence="3">Helix-turn-helix domain-containing protein</fullName>
    </recommendedName>
</protein>
<organism evidence="1 2">
    <name type="scientific">Streptomyces caatingaensis</name>
    <dbReference type="NCBI Taxonomy" id="1678637"/>
    <lineage>
        <taxon>Bacteria</taxon>
        <taxon>Bacillati</taxon>
        <taxon>Actinomycetota</taxon>
        <taxon>Actinomycetes</taxon>
        <taxon>Kitasatosporales</taxon>
        <taxon>Streptomycetaceae</taxon>
        <taxon>Streptomyces</taxon>
    </lineage>
</organism>
<dbReference type="OrthoDB" id="3579809at2"/>
<dbReference type="STRING" id="1678637.AC230_16900"/>
<proteinExistence type="predicted"/>
<evidence type="ECO:0000313" key="2">
    <source>
        <dbReference type="Proteomes" id="UP000037288"/>
    </source>
</evidence>
<dbReference type="Proteomes" id="UP000037288">
    <property type="component" value="Unassembled WGS sequence"/>
</dbReference>